<organism evidence="2">
    <name type="scientific">Dulem virus 214</name>
    <dbReference type="NCBI Taxonomy" id="3145691"/>
    <lineage>
        <taxon>Viruses</taxon>
        <taxon>Monodnaviria</taxon>
        <taxon>Sangervirae</taxon>
        <taxon>Phixviricota</taxon>
        <taxon>Malgrandaviricetes</taxon>
        <taxon>Petitvirales</taxon>
        <taxon>Microviridae</taxon>
        <taxon>Microvirus</taxon>
    </lineage>
</organism>
<dbReference type="EMBL" id="PP511460">
    <property type="protein sequence ID" value="XCD04439.1"/>
    <property type="molecule type" value="Genomic_DNA"/>
</dbReference>
<name>A0AAU8AYC5_9VIRU</name>
<reference evidence="2" key="1">
    <citation type="submission" date="2024-03" db="EMBL/GenBank/DDBJ databases">
        <title>Diverse circular DNA viruses in blood, oral, and fecal samples of captive lemurs.</title>
        <authorList>
            <person name="Paietta E.N."/>
            <person name="Kraberger S."/>
            <person name="Lund M.C."/>
            <person name="Custer J.M."/>
            <person name="Vargas K.M."/>
            <person name="Ehmke E.E."/>
            <person name="Yoder A.D."/>
            <person name="Varsani A."/>
        </authorList>
    </citation>
    <scope>NUCLEOTIDE SEQUENCE</scope>
    <source>
        <strain evidence="1">Duke_18_45</strain>
        <strain evidence="2">Duke_23FS_35</strain>
    </source>
</reference>
<evidence type="ECO:0000313" key="2">
    <source>
        <dbReference type="EMBL" id="XCD04439.1"/>
    </source>
</evidence>
<accession>A0AAU8AYC5</accession>
<sequence>MNRYYKIETLFLIDNPIQGRIGMVKDARTIKKIIYQKGIRNQTYSVTETNPMTGTIINQWLYKYMESGIIFTKTIYSKRKEDKEKTKREQLRLFEEL</sequence>
<evidence type="ECO:0000313" key="1">
    <source>
        <dbReference type="EMBL" id="XCD03313.1"/>
    </source>
</evidence>
<dbReference type="EMBL" id="PP511341">
    <property type="protein sequence ID" value="XCD03313.1"/>
    <property type="molecule type" value="Genomic_DNA"/>
</dbReference>
<proteinExistence type="predicted"/>
<protein>
    <submittedName>
        <fullName evidence="2">Uncharacterized protein</fullName>
    </submittedName>
</protein>